<organism evidence="2 3">
    <name type="scientific">Babesia gibsoni</name>
    <dbReference type="NCBI Taxonomy" id="33632"/>
    <lineage>
        <taxon>Eukaryota</taxon>
        <taxon>Sar</taxon>
        <taxon>Alveolata</taxon>
        <taxon>Apicomplexa</taxon>
        <taxon>Aconoidasida</taxon>
        <taxon>Piroplasmida</taxon>
        <taxon>Babesiidae</taxon>
        <taxon>Babesia</taxon>
    </lineage>
</organism>
<evidence type="ECO:0000256" key="1">
    <source>
        <dbReference type="SAM" id="SignalP"/>
    </source>
</evidence>
<dbReference type="EMBL" id="JAVEPI010000003">
    <property type="protein sequence ID" value="KAK1442528.1"/>
    <property type="molecule type" value="Genomic_DNA"/>
</dbReference>
<feature type="signal peptide" evidence="1">
    <location>
        <begin position="1"/>
        <end position="29"/>
    </location>
</feature>
<accession>A0AAD8LJE0</accession>
<dbReference type="AlphaFoldDB" id="A0AAD8LJE0"/>
<sequence length="498" mass="58612">MRHSSVESGIRLLLGILAVLKWIPLPIQCVVVNPTAHIAYLSSVAIIPRNKHKSQNVVVFHDLLEDTSHEYPPFEFTSTQYPRYPYYDAPRNLFFDTTELVKESEQEEPEDEKKCSNTQEVYMRNAEKRRYNEDIDAWDDSPIAEFDRAIGKDYRDYVYVEGSRHPEEMTTDVAEYDAVKPGIAAWPSYEELKRDKIALNTSLVEEMDPSNPLQKQLITKPMWRNEIRTVGEARTEQKRWLKRSYYEEWPLTCKEFSELPLDLREAYYANRYPVCDEEERFKMVLNYRRSIGKAGDKMHPMEFRYMEDSYTYTPKESPVLHDLKNWDDPLEAPWRIRVEEAIRDCVSYGWPPQDIRVHTCFEVYDITWLAGVIKIVIEQTRDEGGPITHKELKLMLSKLEKRLQTLDEEEHTESISNHMLLLMSLPNNRSDEDKKRLFCRREWNDNIGKEVIVTFTDGARSTMSGIMRGSHSTLALDLDVDGKRHRLPLNFIREVQLL</sequence>
<protein>
    <submittedName>
        <fullName evidence="2">Uncharacterized protein</fullName>
    </submittedName>
</protein>
<keyword evidence="3" id="KW-1185">Reference proteome</keyword>
<comment type="caution">
    <text evidence="2">The sequence shown here is derived from an EMBL/GenBank/DDBJ whole genome shotgun (WGS) entry which is preliminary data.</text>
</comment>
<gene>
    <name evidence="2" type="ORF">BgAZ_300460</name>
</gene>
<evidence type="ECO:0000313" key="2">
    <source>
        <dbReference type="EMBL" id="KAK1442528.1"/>
    </source>
</evidence>
<evidence type="ECO:0000313" key="3">
    <source>
        <dbReference type="Proteomes" id="UP001230268"/>
    </source>
</evidence>
<reference evidence="2" key="1">
    <citation type="submission" date="2023-08" db="EMBL/GenBank/DDBJ databases">
        <title>Draft sequence of the Babesia gibsoni genome.</title>
        <authorList>
            <person name="Yamagishi J.Y."/>
            <person name="Xuan X.X."/>
        </authorList>
    </citation>
    <scope>NUCLEOTIDE SEQUENCE</scope>
    <source>
        <strain evidence="2">Azabu</strain>
    </source>
</reference>
<feature type="chain" id="PRO_5042059166" evidence="1">
    <location>
        <begin position="30"/>
        <end position="498"/>
    </location>
</feature>
<keyword evidence="1" id="KW-0732">Signal</keyword>
<proteinExistence type="predicted"/>
<dbReference type="Proteomes" id="UP001230268">
    <property type="component" value="Unassembled WGS sequence"/>
</dbReference>
<name>A0AAD8LJE0_BABGI</name>